<feature type="transmembrane region" description="Helical" evidence="11">
    <location>
        <begin position="85"/>
        <end position="103"/>
    </location>
</feature>
<feature type="transmembrane region" description="Helical" evidence="11">
    <location>
        <begin position="150"/>
        <end position="173"/>
    </location>
</feature>
<evidence type="ECO:0000256" key="2">
    <source>
        <dbReference type="ARBA" id="ARBA00008240"/>
    </source>
</evidence>
<feature type="transmembrane region" description="Helical" evidence="11">
    <location>
        <begin position="369"/>
        <end position="393"/>
    </location>
</feature>
<keyword evidence="8 11" id="KW-0472">Membrane</keyword>
<keyword evidence="5 11" id="KW-0812">Transmembrane</keyword>
<dbReference type="SUPFAM" id="SSF103473">
    <property type="entry name" value="MFS general substrate transporter"/>
    <property type="match status" value="1"/>
</dbReference>
<dbReference type="FunFam" id="1.20.1250.20:FF:000001">
    <property type="entry name" value="Dicarboxylate MFS transporter"/>
    <property type="match status" value="1"/>
</dbReference>
<dbReference type="RefSeq" id="WP_114452293.1">
    <property type="nucleotide sequence ID" value="NZ_QPJC01000003.1"/>
</dbReference>
<comment type="caution">
    <text evidence="13">The sequence shown here is derived from an EMBL/GenBank/DDBJ whole genome shotgun (WGS) entry which is preliminary data.</text>
</comment>
<comment type="function">
    <text evidence="9">May be a proton symporter involved in the uptake of osmolytes such as proline and glycine betaine.</text>
</comment>
<dbReference type="PANTHER" id="PTHR43045:SF1">
    <property type="entry name" value="SHIKIMATE TRANSPORTER"/>
    <property type="match status" value="1"/>
</dbReference>
<evidence type="ECO:0000256" key="4">
    <source>
        <dbReference type="ARBA" id="ARBA00022475"/>
    </source>
</evidence>
<evidence type="ECO:0000256" key="3">
    <source>
        <dbReference type="ARBA" id="ARBA00022448"/>
    </source>
</evidence>
<protein>
    <recommendedName>
        <fullName evidence="10">Putative proline/betaine transporter</fullName>
    </recommendedName>
</protein>
<dbReference type="Gene3D" id="1.20.1250.20">
    <property type="entry name" value="MFS general substrate transporter like domains"/>
    <property type="match status" value="2"/>
</dbReference>
<evidence type="ECO:0000256" key="10">
    <source>
        <dbReference type="ARBA" id="ARBA00039918"/>
    </source>
</evidence>
<evidence type="ECO:0000313" key="14">
    <source>
        <dbReference type="Proteomes" id="UP000253495"/>
    </source>
</evidence>
<dbReference type="Pfam" id="PF07690">
    <property type="entry name" value="MFS_1"/>
    <property type="match status" value="1"/>
</dbReference>
<evidence type="ECO:0000259" key="12">
    <source>
        <dbReference type="PROSITE" id="PS50850"/>
    </source>
</evidence>
<dbReference type="InterPro" id="IPR036259">
    <property type="entry name" value="MFS_trans_sf"/>
</dbReference>
<feature type="transmembrane region" description="Helical" evidence="11">
    <location>
        <begin position="274"/>
        <end position="293"/>
    </location>
</feature>
<comment type="subcellular location">
    <subcellularLocation>
        <location evidence="1">Cell membrane</location>
        <topology evidence="1">Multi-pass membrane protein</topology>
    </subcellularLocation>
</comment>
<dbReference type="AlphaFoldDB" id="A0A368VTT6"/>
<comment type="similarity">
    <text evidence="2">Belongs to the major facilitator superfamily. Metabolite:H+ Symporter (MHS) family (TC 2.A.1.6) family.</text>
</comment>
<accession>A0A368VTT6</accession>
<sequence>MASTTASSSRRVAFASLIGTTIEWYDFFIYGTAAALLFDQLFFPTFDPVVGTLAAFASFAIGFIARPLGGVVFSHFGDKVGRKPMLIWSLTLMGTATLLMGFLPTYDTIGAWAPLLLIALRFAQGIGVGGEWGGAALMAVEHAPGNRRGFYGAWPQVGVPAGLLLGNVTFSIISASVTDDQFAAWGWRIPFLLSALLIMLGFVIRLKISESPVFEKTMQDKKKARMPVLEALRTHPKTIALATGTFLGTHATFYIGSTWIVAYTTESLNYDRTTILNANSFLSFVDIPLMLAFGLLSDHIGRRRMFLTGMGVLGLFAVPYFLLVDTGSIMLFLLGGMVVQACRTSVYGPQSAYFSELFSTRLRYSGISVSYQLASILGGGIAPMICTALYAWTGSSLSIAAYVIALAVISFTSSYLLSETYRKDLVDEQPGASATLTEGSGAART</sequence>
<feature type="transmembrane region" description="Helical" evidence="11">
    <location>
        <begin position="50"/>
        <end position="73"/>
    </location>
</feature>
<dbReference type="InterPro" id="IPR011701">
    <property type="entry name" value="MFS"/>
</dbReference>
<feature type="domain" description="Major facilitator superfamily (MFS) profile" evidence="12">
    <location>
        <begin position="12"/>
        <end position="422"/>
    </location>
</feature>
<gene>
    <name evidence="13" type="ORF">DFQ14_103129</name>
</gene>
<dbReference type="PROSITE" id="PS50850">
    <property type="entry name" value="MFS"/>
    <property type="match status" value="1"/>
</dbReference>
<dbReference type="CDD" id="cd17369">
    <property type="entry name" value="MFS_ShiA_like"/>
    <property type="match status" value="1"/>
</dbReference>
<dbReference type="OrthoDB" id="9066401at2"/>
<evidence type="ECO:0000256" key="5">
    <source>
        <dbReference type="ARBA" id="ARBA00022692"/>
    </source>
</evidence>
<dbReference type="PANTHER" id="PTHR43045">
    <property type="entry name" value="SHIKIMATE TRANSPORTER"/>
    <property type="match status" value="1"/>
</dbReference>
<feature type="transmembrane region" description="Helical" evidence="11">
    <location>
        <begin position="12"/>
        <end position="38"/>
    </location>
</feature>
<evidence type="ECO:0000256" key="7">
    <source>
        <dbReference type="ARBA" id="ARBA00022989"/>
    </source>
</evidence>
<dbReference type="GO" id="GO:0005886">
    <property type="term" value="C:plasma membrane"/>
    <property type="evidence" value="ECO:0007669"/>
    <property type="project" value="UniProtKB-SubCell"/>
</dbReference>
<evidence type="ECO:0000256" key="11">
    <source>
        <dbReference type="SAM" id="Phobius"/>
    </source>
</evidence>
<name>A0A368VTT6_9ACTN</name>
<evidence type="ECO:0000256" key="6">
    <source>
        <dbReference type="ARBA" id="ARBA00022847"/>
    </source>
</evidence>
<feature type="transmembrane region" description="Helical" evidence="11">
    <location>
        <begin position="399"/>
        <end position="417"/>
    </location>
</feature>
<dbReference type="Proteomes" id="UP000253495">
    <property type="component" value="Unassembled WGS sequence"/>
</dbReference>
<keyword evidence="4" id="KW-1003">Cell membrane</keyword>
<reference evidence="13 14" key="1">
    <citation type="submission" date="2018-07" db="EMBL/GenBank/DDBJ databases">
        <title>Genomic Encyclopedia of Type Strains, Phase III (KMG-III): the genomes of soil and plant-associated and newly described type strains.</title>
        <authorList>
            <person name="Whitman W."/>
        </authorList>
    </citation>
    <scope>NUCLEOTIDE SEQUENCE [LARGE SCALE GENOMIC DNA]</scope>
    <source>
        <strain evidence="13 14">CECT 8575</strain>
    </source>
</reference>
<keyword evidence="14" id="KW-1185">Reference proteome</keyword>
<dbReference type="EMBL" id="QPJC01000003">
    <property type="protein sequence ID" value="RCW45165.1"/>
    <property type="molecule type" value="Genomic_DNA"/>
</dbReference>
<feature type="transmembrane region" description="Helical" evidence="11">
    <location>
        <begin position="305"/>
        <end position="323"/>
    </location>
</feature>
<keyword evidence="3" id="KW-0813">Transport</keyword>
<dbReference type="InterPro" id="IPR020846">
    <property type="entry name" value="MFS_dom"/>
</dbReference>
<proteinExistence type="inferred from homology"/>
<organism evidence="13 14">
    <name type="scientific">Halopolyspora algeriensis</name>
    <dbReference type="NCBI Taxonomy" id="1500506"/>
    <lineage>
        <taxon>Bacteria</taxon>
        <taxon>Bacillati</taxon>
        <taxon>Actinomycetota</taxon>
        <taxon>Actinomycetes</taxon>
        <taxon>Actinomycetes incertae sedis</taxon>
        <taxon>Halopolyspora</taxon>
    </lineage>
</organism>
<keyword evidence="6" id="KW-0769">Symport</keyword>
<feature type="transmembrane region" description="Helical" evidence="11">
    <location>
        <begin position="239"/>
        <end position="262"/>
    </location>
</feature>
<keyword evidence="7 11" id="KW-1133">Transmembrane helix</keyword>
<evidence type="ECO:0000256" key="1">
    <source>
        <dbReference type="ARBA" id="ARBA00004651"/>
    </source>
</evidence>
<evidence type="ECO:0000313" key="13">
    <source>
        <dbReference type="EMBL" id="RCW45165.1"/>
    </source>
</evidence>
<evidence type="ECO:0000256" key="9">
    <source>
        <dbReference type="ARBA" id="ARBA00037295"/>
    </source>
</evidence>
<evidence type="ECO:0000256" key="8">
    <source>
        <dbReference type="ARBA" id="ARBA00023136"/>
    </source>
</evidence>
<feature type="transmembrane region" description="Helical" evidence="11">
    <location>
        <begin position="185"/>
        <end position="206"/>
    </location>
</feature>
<dbReference type="GO" id="GO:0015293">
    <property type="term" value="F:symporter activity"/>
    <property type="evidence" value="ECO:0007669"/>
    <property type="project" value="UniProtKB-KW"/>
</dbReference>